<dbReference type="HAMAP" id="MF_01405">
    <property type="entry name" value="Non_canon_purine_NTPase"/>
    <property type="match status" value="1"/>
</dbReference>
<feature type="binding site" evidence="10">
    <location>
        <position position="175"/>
    </location>
    <ligand>
        <name>substrate</name>
    </ligand>
</feature>
<dbReference type="EMBL" id="QRTC01000014">
    <property type="protein sequence ID" value="RGQ41891.1"/>
    <property type="molecule type" value="Genomic_DNA"/>
</dbReference>
<name>A0A412AYG0_9FIRM</name>
<evidence type="ECO:0000256" key="5">
    <source>
        <dbReference type="ARBA" id="ARBA00022801"/>
    </source>
</evidence>
<comment type="catalytic activity">
    <reaction evidence="8 10">
        <text>dITP + H2O = dIMP + diphosphate + H(+)</text>
        <dbReference type="Rhea" id="RHEA:28342"/>
        <dbReference type="ChEBI" id="CHEBI:15377"/>
        <dbReference type="ChEBI" id="CHEBI:15378"/>
        <dbReference type="ChEBI" id="CHEBI:33019"/>
        <dbReference type="ChEBI" id="CHEBI:61194"/>
        <dbReference type="ChEBI" id="CHEBI:61382"/>
        <dbReference type="EC" id="3.6.1.66"/>
    </reaction>
</comment>
<dbReference type="GO" id="GO:0046872">
    <property type="term" value="F:metal ion binding"/>
    <property type="evidence" value="ECO:0007669"/>
    <property type="project" value="UniProtKB-KW"/>
</dbReference>
<dbReference type="AlphaFoldDB" id="A0A412AYG0"/>
<keyword evidence="3 10" id="KW-0479">Metal-binding</keyword>
<dbReference type="GO" id="GO:0009146">
    <property type="term" value="P:purine nucleoside triphosphate catabolic process"/>
    <property type="evidence" value="ECO:0007669"/>
    <property type="project" value="UniProtKB-UniRule"/>
</dbReference>
<reference evidence="12 13" key="1">
    <citation type="submission" date="2018-08" db="EMBL/GenBank/DDBJ databases">
        <title>A genome reference for cultivated species of the human gut microbiota.</title>
        <authorList>
            <person name="Zou Y."/>
            <person name="Xue W."/>
            <person name="Luo G."/>
        </authorList>
    </citation>
    <scope>NUCLEOTIDE SEQUENCE [LARGE SCALE GENOMIC DNA]</scope>
    <source>
        <strain evidence="12 13">AF28-26</strain>
    </source>
</reference>
<evidence type="ECO:0000256" key="6">
    <source>
        <dbReference type="ARBA" id="ARBA00022842"/>
    </source>
</evidence>
<protein>
    <recommendedName>
        <fullName evidence="10">dITP/XTP pyrophosphatase</fullName>
        <ecNumber evidence="10">3.6.1.66</ecNumber>
    </recommendedName>
    <alternativeName>
        <fullName evidence="10">Non-canonical purine NTP pyrophosphatase</fullName>
    </alternativeName>
    <alternativeName>
        <fullName evidence="10">Non-standard purine NTP pyrophosphatase</fullName>
    </alternativeName>
    <alternativeName>
        <fullName evidence="10">Nucleoside-triphosphate diphosphatase</fullName>
    </alternativeName>
    <alternativeName>
        <fullName evidence="10">Nucleoside-triphosphate pyrophosphatase</fullName>
        <shortName evidence="10">NTPase</shortName>
    </alternativeName>
</protein>
<feature type="binding site" evidence="10">
    <location>
        <begin position="153"/>
        <end position="156"/>
    </location>
    <ligand>
        <name>substrate</name>
    </ligand>
</feature>
<dbReference type="GO" id="GO:0036222">
    <property type="term" value="F:XTP diphosphatase activity"/>
    <property type="evidence" value="ECO:0007669"/>
    <property type="project" value="UniProtKB-UniRule"/>
</dbReference>
<dbReference type="InterPro" id="IPR020922">
    <property type="entry name" value="dITP/XTP_pyrophosphatase"/>
</dbReference>
<dbReference type="InterPro" id="IPR029001">
    <property type="entry name" value="ITPase-like_fam"/>
</dbReference>
<dbReference type="FunFam" id="3.90.950.10:FF:000001">
    <property type="entry name" value="dITP/XTP pyrophosphatase"/>
    <property type="match status" value="1"/>
</dbReference>
<evidence type="ECO:0000256" key="7">
    <source>
        <dbReference type="ARBA" id="ARBA00023080"/>
    </source>
</evidence>
<comment type="catalytic activity">
    <reaction evidence="10">
        <text>ITP + H2O = IMP + diphosphate + H(+)</text>
        <dbReference type="Rhea" id="RHEA:29399"/>
        <dbReference type="ChEBI" id="CHEBI:15377"/>
        <dbReference type="ChEBI" id="CHEBI:15378"/>
        <dbReference type="ChEBI" id="CHEBI:33019"/>
        <dbReference type="ChEBI" id="CHEBI:58053"/>
        <dbReference type="ChEBI" id="CHEBI:61402"/>
        <dbReference type="EC" id="3.6.1.66"/>
    </reaction>
</comment>
<dbReference type="GO" id="GO:0009117">
    <property type="term" value="P:nucleotide metabolic process"/>
    <property type="evidence" value="ECO:0007669"/>
    <property type="project" value="UniProtKB-KW"/>
</dbReference>
<feature type="binding site" evidence="10">
    <location>
        <position position="41"/>
    </location>
    <ligand>
        <name>Mg(2+)</name>
        <dbReference type="ChEBI" id="CHEBI:18420"/>
    </ligand>
</feature>
<evidence type="ECO:0000256" key="8">
    <source>
        <dbReference type="ARBA" id="ARBA00051875"/>
    </source>
</evidence>
<dbReference type="PANTHER" id="PTHR11067">
    <property type="entry name" value="INOSINE TRIPHOSPHATE PYROPHOSPHATASE/HAM1 PROTEIN"/>
    <property type="match status" value="1"/>
</dbReference>
<dbReference type="GO" id="GO:0000166">
    <property type="term" value="F:nucleotide binding"/>
    <property type="evidence" value="ECO:0007669"/>
    <property type="project" value="UniProtKB-KW"/>
</dbReference>
<keyword evidence="5 10" id="KW-0378">Hydrolase</keyword>
<evidence type="ECO:0000256" key="9">
    <source>
        <dbReference type="ARBA" id="ARBA00052017"/>
    </source>
</evidence>
<dbReference type="NCBIfam" id="NF011397">
    <property type="entry name" value="PRK14822.1"/>
    <property type="match status" value="1"/>
</dbReference>
<comment type="subunit">
    <text evidence="2 10">Homodimer.</text>
</comment>
<evidence type="ECO:0000256" key="10">
    <source>
        <dbReference type="HAMAP-Rule" id="MF_01405"/>
    </source>
</evidence>
<evidence type="ECO:0000313" key="13">
    <source>
        <dbReference type="Proteomes" id="UP000284751"/>
    </source>
</evidence>
<dbReference type="NCBIfam" id="TIGR00042">
    <property type="entry name" value="RdgB/HAM1 family non-canonical purine NTP pyrophosphatase"/>
    <property type="match status" value="1"/>
</dbReference>
<dbReference type="Gene3D" id="3.90.950.10">
    <property type="match status" value="1"/>
</dbReference>
<dbReference type="Proteomes" id="UP000284751">
    <property type="component" value="Unassembled WGS sequence"/>
</dbReference>
<organism evidence="12 13">
    <name type="scientific">[Clostridium] leptum</name>
    <dbReference type="NCBI Taxonomy" id="1535"/>
    <lineage>
        <taxon>Bacteria</taxon>
        <taxon>Bacillati</taxon>
        <taxon>Bacillota</taxon>
        <taxon>Clostridia</taxon>
        <taxon>Eubacteriales</taxon>
        <taxon>Oscillospiraceae</taxon>
        <taxon>Oscillospiraceae incertae sedis</taxon>
    </lineage>
</organism>
<keyword evidence="6 10" id="KW-0460">Magnesium</keyword>
<dbReference type="SUPFAM" id="SSF52972">
    <property type="entry name" value="ITPase-like"/>
    <property type="match status" value="1"/>
</dbReference>
<dbReference type="PANTHER" id="PTHR11067:SF9">
    <property type="entry name" value="INOSINE TRIPHOSPHATE PYROPHOSPHATASE"/>
    <property type="match status" value="1"/>
</dbReference>
<dbReference type="GO" id="GO:0005829">
    <property type="term" value="C:cytosol"/>
    <property type="evidence" value="ECO:0007669"/>
    <property type="project" value="TreeGrafter"/>
</dbReference>
<comment type="catalytic activity">
    <reaction evidence="9 10">
        <text>XTP + H2O = XMP + diphosphate + H(+)</text>
        <dbReference type="Rhea" id="RHEA:28610"/>
        <dbReference type="ChEBI" id="CHEBI:15377"/>
        <dbReference type="ChEBI" id="CHEBI:15378"/>
        <dbReference type="ChEBI" id="CHEBI:33019"/>
        <dbReference type="ChEBI" id="CHEBI:57464"/>
        <dbReference type="ChEBI" id="CHEBI:61314"/>
        <dbReference type="EC" id="3.6.1.66"/>
    </reaction>
</comment>
<proteinExistence type="inferred from homology"/>
<accession>A0A412AYG0</accession>
<keyword evidence="4 10" id="KW-0547">Nucleotide-binding</keyword>
<dbReference type="InterPro" id="IPR002637">
    <property type="entry name" value="RdgB/HAM1"/>
</dbReference>
<sequence length="202" mass="21680">MQFVMATNNLKKRDEMERILKELGIEVLTAKQAGVDLGDVEETGTTFEENAYIKAKAALDLTGKASIADDSGLMVDALNGEPGVYSARYGGPSATDGEKVQKLLKNIENVPEEKRTARFVSAICCLFPNGKELMVRGECPGKIAYAPAGEGGFGYDPVFVVEGGKTFAELTAEEKDAVSHRGAALRKLKATLRETLEGAKEC</sequence>
<evidence type="ECO:0000256" key="1">
    <source>
        <dbReference type="ARBA" id="ARBA00008023"/>
    </source>
</evidence>
<comment type="caution">
    <text evidence="12">The sequence shown here is derived from an EMBL/GenBank/DDBJ whole genome shotgun (WGS) entry which is preliminary data.</text>
</comment>
<comment type="function">
    <text evidence="10">Pyrophosphatase that catalyzes the hydrolysis of nucleoside triphosphates to their monophosphate derivatives, with a high preference for the non-canonical purine nucleotides XTP (xanthosine triphosphate), dITP (deoxyinosine triphosphate) and ITP. Seems to function as a house-cleaning enzyme that removes non-canonical purine nucleotides from the nucleotide pool, thus preventing their incorporation into DNA/RNA and avoiding chromosomal lesions.</text>
</comment>
<feature type="active site" description="Proton acceptor" evidence="10">
    <location>
        <position position="70"/>
    </location>
</feature>
<dbReference type="GO" id="GO:0035870">
    <property type="term" value="F:dITP diphosphatase activity"/>
    <property type="evidence" value="ECO:0007669"/>
    <property type="project" value="UniProtKB-UniRule"/>
</dbReference>
<evidence type="ECO:0000256" key="4">
    <source>
        <dbReference type="ARBA" id="ARBA00022741"/>
    </source>
</evidence>
<keyword evidence="7 10" id="KW-0546">Nucleotide metabolism</keyword>
<gene>
    <name evidence="12" type="ORF">DWY99_05315</name>
</gene>
<dbReference type="EC" id="3.6.1.66" evidence="10"/>
<comment type="similarity">
    <text evidence="1 10 11">Belongs to the HAM1 NTPase family.</text>
</comment>
<dbReference type="GO" id="GO:0017111">
    <property type="term" value="F:ribonucleoside triphosphate phosphatase activity"/>
    <property type="evidence" value="ECO:0007669"/>
    <property type="project" value="InterPro"/>
</dbReference>
<evidence type="ECO:0000256" key="2">
    <source>
        <dbReference type="ARBA" id="ARBA00011738"/>
    </source>
</evidence>
<dbReference type="CDD" id="cd00515">
    <property type="entry name" value="HAM1"/>
    <property type="match status" value="1"/>
</dbReference>
<evidence type="ECO:0000313" key="12">
    <source>
        <dbReference type="EMBL" id="RGQ41891.1"/>
    </source>
</evidence>
<feature type="binding site" evidence="10">
    <location>
        <begin position="180"/>
        <end position="181"/>
    </location>
    <ligand>
        <name>substrate</name>
    </ligand>
</feature>
<feature type="binding site" evidence="10">
    <location>
        <position position="70"/>
    </location>
    <ligand>
        <name>Mg(2+)</name>
        <dbReference type="ChEBI" id="CHEBI:18420"/>
    </ligand>
</feature>
<feature type="binding site" evidence="10">
    <location>
        <begin position="7"/>
        <end position="12"/>
    </location>
    <ligand>
        <name>substrate</name>
    </ligand>
</feature>
<dbReference type="Pfam" id="PF01725">
    <property type="entry name" value="Ham1p_like"/>
    <property type="match status" value="1"/>
</dbReference>
<dbReference type="GO" id="GO:0036220">
    <property type="term" value="F:ITP diphosphatase activity"/>
    <property type="evidence" value="ECO:0007669"/>
    <property type="project" value="UniProtKB-UniRule"/>
</dbReference>
<evidence type="ECO:0000256" key="3">
    <source>
        <dbReference type="ARBA" id="ARBA00022723"/>
    </source>
</evidence>
<evidence type="ECO:0000256" key="11">
    <source>
        <dbReference type="RuleBase" id="RU003781"/>
    </source>
</evidence>
<comment type="cofactor">
    <cofactor evidence="10">
        <name>Mg(2+)</name>
        <dbReference type="ChEBI" id="CHEBI:18420"/>
    </cofactor>
    <text evidence="10">Binds 1 Mg(2+) ion per subunit.</text>
</comment>
<feature type="binding site" evidence="10">
    <location>
        <position position="71"/>
    </location>
    <ligand>
        <name>substrate</name>
    </ligand>
</feature>